<evidence type="ECO:0000256" key="1">
    <source>
        <dbReference type="SAM" id="MobiDB-lite"/>
    </source>
</evidence>
<organism evidence="4">
    <name type="scientific">Taenia asiatica</name>
    <name type="common">Asian tapeworm</name>
    <dbReference type="NCBI Taxonomy" id="60517"/>
    <lineage>
        <taxon>Eukaryota</taxon>
        <taxon>Metazoa</taxon>
        <taxon>Spiralia</taxon>
        <taxon>Lophotrochozoa</taxon>
        <taxon>Platyhelminthes</taxon>
        <taxon>Cestoda</taxon>
        <taxon>Eucestoda</taxon>
        <taxon>Cyclophyllidea</taxon>
        <taxon>Taeniidae</taxon>
        <taxon>Taenia</taxon>
    </lineage>
</organism>
<dbReference type="AlphaFoldDB" id="A0A0R3WH46"/>
<dbReference type="OrthoDB" id="3800936at2759"/>
<proteinExistence type="predicted"/>
<reference evidence="4" key="1">
    <citation type="submission" date="2017-02" db="UniProtKB">
        <authorList>
            <consortium name="WormBaseParasite"/>
        </authorList>
    </citation>
    <scope>IDENTIFICATION</scope>
</reference>
<dbReference type="STRING" id="60517.A0A0R3WH46"/>
<accession>A0A0R3WH46</accession>
<gene>
    <name evidence="2" type="ORF">TASK_LOCUS10190</name>
</gene>
<feature type="region of interest" description="Disordered" evidence="1">
    <location>
        <begin position="82"/>
        <end position="101"/>
    </location>
</feature>
<dbReference type="EMBL" id="UYRS01020894">
    <property type="protein sequence ID" value="VDK49628.1"/>
    <property type="molecule type" value="Genomic_DNA"/>
</dbReference>
<dbReference type="WBParaSite" id="TASK_0001018901-mRNA-1">
    <property type="protein sequence ID" value="TASK_0001018901-mRNA-1"/>
    <property type="gene ID" value="TASK_0001018901"/>
</dbReference>
<evidence type="ECO:0000313" key="2">
    <source>
        <dbReference type="EMBL" id="VDK49628.1"/>
    </source>
</evidence>
<evidence type="ECO:0000313" key="4">
    <source>
        <dbReference type="WBParaSite" id="TASK_0001018901-mRNA-1"/>
    </source>
</evidence>
<evidence type="ECO:0000313" key="3">
    <source>
        <dbReference type="Proteomes" id="UP000282613"/>
    </source>
</evidence>
<protein>
    <submittedName>
        <fullName evidence="2 4">Uncharacterized protein</fullName>
    </submittedName>
</protein>
<feature type="compositionally biased region" description="Pro residues" evidence="1">
    <location>
        <begin position="89"/>
        <end position="101"/>
    </location>
</feature>
<name>A0A0R3WH46_TAEAS</name>
<dbReference type="Proteomes" id="UP000282613">
    <property type="component" value="Unassembled WGS sequence"/>
</dbReference>
<sequence>MSSCCDVNQLECSLHSLHLSLANGAASAGRPPYQTSDWNMSLDASLSQSIVSRQDNQNAAALSAEEGIAKLLSRTNYTIAKENGQRRYGPPPNWTGEIPPR</sequence>
<reference evidence="2 3" key="2">
    <citation type="submission" date="2018-11" db="EMBL/GenBank/DDBJ databases">
        <authorList>
            <consortium name="Pathogen Informatics"/>
        </authorList>
    </citation>
    <scope>NUCLEOTIDE SEQUENCE [LARGE SCALE GENOMIC DNA]</scope>
</reference>
<keyword evidence="3" id="KW-1185">Reference proteome</keyword>